<protein>
    <submittedName>
        <fullName evidence="1">Uncharacterized protein</fullName>
    </submittedName>
</protein>
<gene>
    <name evidence="1" type="ORF">BD01_0483</name>
</gene>
<reference evidence="1 2" key="1">
    <citation type="submission" date="2014-02" db="EMBL/GenBank/DDBJ databases">
        <title>Genome Sequence of an Hyperthermophilic Archaeon, Thermococcus nautili 30-1, producing viral vesicles.</title>
        <authorList>
            <person name="Oberto J."/>
            <person name="Gaudin M."/>
            <person name="Cossu M."/>
            <person name="Gorlas A."/>
            <person name="Slesarev A."/>
            <person name="Marguet E."/>
            <person name="Forterre P."/>
        </authorList>
    </citation>
    <scope>NUCLEOTIDE SEQUENCE [LARGE SCALE GENOMIC DNA]</scope>
    <source>
        <strain evidence="1 2">30-1</strain>
    </source>
</reference>
<dbReference type="Proteomes" id="UP000019434">
    <property type="component" value="Chromosome"/>
</dbReference>
<evidence type="ECO:0000313" key="2">
    <source>
        <dbReference type="Proteomes" id="UP000019434"/>
    </source>
</evidence>
<dbReference type="STRING" id="195522.BD01_0483"/>
<accession>W8NS91</accession>
<dbReference type="AlphaFoldDB" id="W8NS91"/>
<organism evidence="1 2">
    <name type="scientific">Thermococcus nautili</name>
    <dbReference type="NCBI Taxonomy" id="195522"/>
    <lineage>
        <taxon>Archaea</taxon>
        <taxon>Methanobacteriati</taxon>
        <taxon>Methanobacteriota</taxon>
        <taxon>Thermococci</taxon>
        <taxon>Thermococcales</taxon>
        <taxon>Thermococcaceae</taxon>
        <taxon>Thermococcus</taxon>
    </lineage>
</organism>
<sequence length="72" mass="8508">MVPPIQPADRTTKTRRIAIKTLFMTPPQENAVRRVIPREGQKWRSRIVDVVYPPRISGKLEAMRRYPESQRH</sequence>
<proteinExistence type="predicted"/>
<dbReference type="KEGG" id="tnu:BD01_0483"/>
<name>W8NS91_9EURY</name>
<evidence type="ECO:0000313" key="1">
    <source>
        <dbReference type="EMBL" id="AHL22108.1"/>
    </source>
</evidence>
<dbReference type="EMBL" id="CP007264">
    <property type="protein sequence ID" value="AHL22108.1"/>
    <property type="molecule type" value="Genomic_DNA"/>
</dbReference>
<keyword evidence="2" id="KW-1185">Reference proteome</keyword>
<dbReference type="HOGENOM" id="CLU_2713048_0_0_2"/>